<gene>
    <name evidence="2" type="ORF">NHX12_015935</name>
</gene>
<dbReference type="Proteomes" id="UP001148018">
    <property type="component" value="Unassembled WGS sequence"/>
</dbReference>
<reference evidence="2" key="1">
    <citation type="submission" date="2022-07" db="EMBL/GenBank/DDBJ databases">
        <title>Chromosome-level genome of Muraenolepis orangiensis.</title>
        <authorList>
            <person name="Kim J."/>
        </authorList>
    </citation>
    <scope>NUCLEOTIDE SEQUENCE</scope>
    <source>
        <strain evidence="2">KU_S4_2022</strain>
        <tissue evidence="2">Muscle</tissue>
    </source>
</reference>
<feature type="compositionally biased region" description="Acidic residues" evidence="1">
    <location>
        <begin position="124"/>
        <end position="137"/>
    </location>
</feature>
<name>A0A9Q0D821_9TELE</name>
<evidence type="ECO:0000313" key="2">
    <source>
        <dbReference type="EMBL" id="KAJ3583680.1"/>
    </source>
</evidence>
<feature type="region of interest" description="Disordered" evidence="1">
    <location>
        <begin position="124"/>
        <end position="143"/>
    </location>
</feature>
<organism evidence="2 3">
    <name type="scientific">Muraenolepis orangiensis</name>
    <name type="common">Patagonian moray cod</name>
    <dbReference type="NCBI Taxonomy" id="630683"/>
    <lineage>
        <taxon>Eukaryota</taxon>
        <taxon>Metazoa</taxon>
        <taxon>Chordata</taxon>
        <taxon>Craniata</taxon>
        <taxon>Vertebrata</taxon>
        <taxon>Euteleostomi</taxon>
        <taxon>Actinopterygii</taxon>
        <taxon>Neopterygii</taxon>
        <taxon>Teleostei</taxon>
        <taxon>Neoteleostei</taxon>
        <taxon>Acanthomorphata</taxon>
        <taxon>Zeiogadaria</taxon>
        <taxon>Gadariae</taxon>
        <taxon>Gadiformes</taxon>
        <taxon>Muraenolepidoidei</taxon>
        <taxon>Muraenolepididae</taxon>
        <taxon>Muraenolepis</taxon>
    </lineage>
</organism>
<sequence length="173" mass="18668">MLGRRACDLPPPGPRPLTSRGHISLSSFKALLLKTGSPACTSSRISAVERLCTSSSSHRGAQAPDVPLSLYSPLLLLTSPLLLPPSPLWGRPPGYGSAPPCSSSRRFAARCRLPASPLTAIFEEEEEVEEEKEEEEPCQPSSDLQDVCRIHYSLRALGPRVPPLALPLMESSM</sequence>
<keyword evidence="3" id="KW-1185">Reference proteome</keyword>
<protein>
    <submittedName>
        <fullName evidence="2">Uncharacterized protein</fullName>
    </submittedName>
</protein>
<dbReference type="AlphaFoldDB" id="A0A9Q0D821"/>
<dbReference type="EMBL" id="JANIIK010000161">
    <property type="protein sequence ID" value="KAJ3583680.1"/>
    <property type="molecule type" value="Genomic_DNA"/>
</dbReference>
<feature type="region of interest" description="Disordered" evidence="1">
    <location>
        <begin position="1"/>
        <end position="20"/>
    </location>
</feature>
<accession>A0A9Q0D821</accession>
<evidence type="ECO:0000313" key="3">
    <source>
        <dbReference type="Proteomes" id="UP001148018"/>
    </source>
</evidence>
<proteinExistence type="predicted"/>
<comment type="caution">
    <text evidence="2">The sequence shown here is derived from an EMBL/GenBank/DDBJ whole genome shotgun (WGS) entry which is preliminary data.</text>
</comment>
<evidence type="ECO:0000256" key="1">
    <source>
        <dbReference type="SAM" id="MobiDB-lite"/>
    </source>
</evidence>